<evidence type="ECO:0000313" key="3">
    <source>
        <dbReference type="EMBL" id="KLO08275.1"/>
    </source>
</evidence>
<dbReference type="Gene3D" id="6.10.140.1230">
    <property type="match status" value="1"/>
</dbReference>
<gene>
    <name evidence="3" type="ORF">SCHPADRAFT_908766</name>
</gene>
<dbReference type="AlphaFoldDB" id="A0A0H2R8V3"/>
<dbReference type="InParanoid" id="A0A0H2R8V3"/>
<dbReference type="Pfam" id="PF03357">
    <property type="entry name" value="Snf7"/>
    <property type="match status" value="1"/>
</dbReference>
<accession>A0A0H2R8V3</accession>
<dbReference type="GO" id="GO:0007034">
    <property type="term" value="P:vacuolar transport"/>
    <property type="evidence" value="ECO:0007669"/>
    <property type="project" value="InterPro"/>
</dbReference>
<dbReference type="InterPro" id="IPR005024">
    <property type="entry name" value="Snf7_fam"/>
</dbReference>
<proteinExistence type="predicted"/>
<dbReference type="EMBL" id="KQ086098">
    <property type="protein sequence ID" value="KLO08275.1"/>
    <property type="molecule type" value="Genomic_DNA"/>
</dbReference>
<evidence type="ECO:0000313" key="4">
    <source>
        <dbReference type="Proteomes" id="UP000053477"/>
    </source>
</evidence>
<dbReference type="Proteomes" id="UP000053477">
    <property type="component" value="Unassembled WGS sequence"/>
</dbReference>
<reference evidence="3 4" key="1">
    <citation type="submission" date="2015-04" db="EMBL/GenBank/DDBJ databases">
        <title>Complete genome sequence of Schizopora paradoxa KUC8140, a cosmopolitan wood degrader in East Asia.</title>
        <authorList>
            <consortium name="DOE Joint Genome Institute"/>
            <person name="Min B."/>
            <person name="Park H."/>
            <person name="Jang Y."/>
            <person name="Kim J.-J."/>
            <person name="Kim K.H."/>
            <person name="Pangilinan J."/>
            <person name="Lipzen A."/>
            <person name="Riley R."/>
            <person name="Grigoriev I.V."/>
            <person name="Spatafora J.W."/>
            <person name="Choi I.-G."/>
        </authorList>
    </citation>
    <scope>NUCLEOTIDE SEQUENCE [LARGE SCALE GENOMIC DNA]</scope>
    <source>
        <strain evidence="3 4">KUC8140</strain>
    </source>
</reference>
<dbReference type="STRING" id="27342.A0A0H2R8V3"/>
<keyword evidence="4" id="KW-1185">Reference proteome</keyword>
<organism evidence="3 4">
    <name type="scientific">Schizopora paradoxa</name>
    <dbReference type="NCBI Taxonomy" id="27342"/>
    <lineage>
        <taxon>Eukaryota</taxon>
        <taxon>Fungi</taxon>
        <taxon>Dikarya</taxon>
        <taxon>Basidiomycota</taxon>
        <taxon>Agaricomycotina</taxon>
        <taxon>Agaricomycetes</taxon>
        <taxon>Hymenochaetales</taxon>
        <taxon>Schizoporaceae</taxon>
        <taxon>Schizopora</taxon>
    </lineage>
</organism>
<feature type="coiled-coil region" evidence="1">
    <location>
        <begin position="17"/>
        <end position="55"/>
    </location>
</feature>
<sequence length="216" mass="24413">MQSINRFLYGPTPEERVRKWQSSLRAEQRRLDREMRQLNQAKKVAEGQVKSLASKGDTKNAKVLAREIVKSRKQLDRMSVGKAKLGSIDMQLKENLATIKVTGIMNKSTEIMKICNSMVKLGQFNQTMQNMSMEMTKAGIMSEMIEEAMEGTEDDELEEEADAEVDKVLFEITDGKLGEAKTDLPALSQTEDEEVMEAEHQDLAKLQQQLNQLLSG</sequence>
<evidence type="ECO:0000256" key="1">
    <source>
        <dbReference type="SAM" id="Coils"/>
    </source>
</evidence>
<dbReference type="FunCoup" id="A0A0H2R8V3">
    <property type="interactions" value="242"/>
</dbReference>
<evidence type="ECO:0000256" key="2">
    <source>
        <dbReference type="SAM" id="MobiDB-lite"/>
    </source>
</evidence>
<protein>
    <recommendedName>
        <fullName evidence="5">Snf7-domain-containing protein</fullName>
    </recommendedName>
</protein>
<keyword evidence="1" id="KW-0175">Coiled coil</keyword>
<feature type="region of interest" description="Disordered" evidence="2">
    <location>
        <begin position="180"/>
        <end position="199"/>
    </location>
</feature>
<evidence type="ECO:0008006" key="5">
    <source>
        <dbReference type="Google" id="ProtNLM"/>
    </source>
</evidence>
<name>A0A0H2R8V3_9AGAM</name>
<dbReference type="OrthoDB" id="2329734at2759"/>
<dbReference type="PANTHER" id="PTHR10476">
    <property type="entry name" value="CHARGED MULTIVESICULAR BODY PROTEIN"/>
    <property type="match status" value="1"/>
</dbReference>